<dbReference type="GO" id="GO:0022857">
    <property type="term" value="F:transmembrane transporter activity"/>
    <property type="evidence" value="ECO:0007669"/>
    <property type="project" value="InterPro"/>
</dbReference>
<dbReference type="PANTHER" id="PTHR43370:SF1">
    <property type="entry name" value="GUANOSINE ABC TRANSPORTER PERMEASE PROTEIN NUPQ"/>
    <property type="match status" value="1"/>
</dbReference>
<sequence>MLEAILHTSLRMATPIVLAALGGLFTHKANVLNIALEGMMLMGAFAGVLASFATGNIFIAIIAAIFASMLFALLFNVFGITLKGNFIITGLAVNIFAAGLTSFVLQVAFGRRGVFSDPKIVGTTPVHIDFLDKIPFIGPIINDHSPMVYVSILIAIAVYFVLNHTKYGIYVRAVGENEEAAKAIGIKVNRIKYSTVYISAILCALAGVNLSLGNLTMFVENMTNGRGFIALAAIFCGRGTTLGTYVFSFLFGFADSIQLRLQNLNIPGTFVQMIPFIFIVVVLSIVGAIRMIGNLDRGIKDE</sequence>
<feature type="transmembrane region" description="Helical" evidence="6">
    <location>
        <begin position="273"/>
        <end position="293"/>
    </location>
</feature>
<keyword evidence="8" id="KW-1185">Reference proteome</keyword>
<organism evidence="7 8">
    <name type="scientific">Vallitalea guaymasensis</name>
    <dbReference type="NCBI Taxonomy" id="1185412"/>
    <lineage>
        <taxon>Bacteria</taxon>
        <taxon>Bacillati</taxon>
        <taxon>Bacillota</taxon>
        <taxon>Clostridia</taxon>
        <taxon>Lachnospirales</taxon>
        <taxon>Vallitaleaceae</taxon>
        <taxon>Vallitalea</taxon>
    </lineage>
</organism>
<evidence type="ECO:0000256" key="5">
    <source>
        <dbReference type="ARBA" id="ARBA00023136"/>
    </source>
</evidence>
<reference evidence="7 8" key="1">
    <citation type="submission" date="2020-07" db="EMBL/GenBank/DDBJ databases">
        <title>Vallitalea guaymasensis genome.</title>
        <authorList>
            <person name="Postec A."/>
        </authorList>
    </citation>
    <scope>NUCLEOTIDE SEQUENCE [LARGE SCALE GENOMIC DNA]</scope>
    <source>
        <strain evidence="7 8">Ra1766G1</strain>
    </source>
</reference>
<name>A0A8J8MAC2_9FIRM</name>
<evidence type="ECO:0000256" key="1">
    <source>
        <dbReference type="ARBA" id="ARBA00004651"/>
    </source>
</evidence>
<feature type="transmembrane region" description="Helical" evidence="6">
    <location>
        <begin position="146"/>
        <end position="162"/>
    </location>
</feature>
<evidence type="ECO:0000256" key="6">
    <source>
        <dbReference type="SAM" id="Phobius"/>
    </source>
</evidence>
<feature type="transmembrane region" description="Helical" evidence="6">
    <location>
        <begin position="57"/>
        <end position="80"/>
    </location>
</feature>
<dbReference type="AlphaFoldDB" id="A0A8J8MAC2"/>
<comment type="subcellular location">
    <subcellularLocation>
        <location evidence="1">Cell membrane</location>
        <topology evidence="1">Multi-pass membrane protein</topology>
    </subcellularLocation>
</comment>
<evidence type="ECO:0000256" key="4">
    <source>
        <dbReference type="ARBA" id="ARBA00022989"/>
    </source>
</evidence>
<dbReference type="KEGG" id="vgu:HYG85_10125"/>
<gene>
    <name evidence="7" type="ORF">HYG85_10125</name>
</gene>
<dbReference type="CDD" id="cd06580">
    <property type="entry name" value="TM_PBP1_transp_TpRbsC_like"/>
    <property type="match status" value="1"/>
</dbReference>
<evidence type="ECO:0000313" key="7">
    <source>
        <dbReference type="EMBL" id="QUH29262.1"/>
    </source>
</evidence>
<feature type="transmembrane region" description="Helical" evidence="6">
    <location>
        <begin position="86"/>
        <end position="109"/>
    </location>
</feature>
<keyword evidence="4 6" id="KW-1133">Transmembrane helix</keyword>
<accession>A0A8J8MAC2</accession>
<keyword evidence="5 6" id="KW-0472">Membrane</keyword>
<dbReference type="RefSeq" id="WP_212693375.1">
    <property type="nucleotide sequence ID" value="NZ_CP058561.1"/>
</dbReference>
<dbReference type="GO" id="GO:0005886">
    <property type="term" value="C:plasma membrane"/>
    <property type="evidence" value="ECO:0007669"/>
    <property type="project" value="UniProtKB-SubCell"/>
</dbReference>
<dbReference type="EMBL" id="CP058561">
    <property type="protein sequence ID" value="QUH29262.1"/>
    <property type="molecule type" value="Genomic_DNA"/>
</dbReference>
<protein>
    <submittedName>
        <fullName evidence="7">ABC transporter permease</fullName>
    </submittedName>
</protein>
<proteinExistence type="predicted"/>
<dbReference type="Proteomes" id="UP000677305">
    <property type="component" value="Chromosome"/>
</dbReference>
<feature type="transmembrane region" description="Helical" evidence="6">
    <location>
        <begin position="196"/>
        <end position="216"/>
    </location>
</feature>
<feature type="transmembrane region" description="Helical" evidence="6">
    <location>
        <begin position="31"/>
        <end position="50"/>
    </location>
</feature>
<keyword evidence="2" id="KW-1003">Cell membrane</keyword>
<feature type="transmembrane region" description="Helical" evidence="6">
    <location>
        <begin position="228"/>
        <end position="253"/>
    </location>
</feature>
<evidence type="ECO:0000256" key="2">
    <source>
        <dbReference type="ARBA" id="ARBA00022475"/>
    </source>
</evidence>
<keyword evidence="3 6" id="KW-0812">Transmembrane</keyword>
<dbReference type="PANTHER" id="PTHR43370">
    <property type="entry name" value="SUGAR ABC TRANSPORTER INTEGRAL MEMBRANE PROTEIN-RELATED"/>
    <property type="match status" value="1"/>
</dbReference>
<evidence type="ECO:0000313" key="8">
    <source>
        <dbReference type="Proteomes" id="UP000677305"/>
    </source>
</evidence>
<evidence type="ECO:0000256" key="3">
    <source>
        <dbReference type="ARBA" id="ARBA00022692"/>
    </source>
</evidence>
<dbReference type="InterPro" id="IPR001851">
    <property type="entry name" value="ABC_transp_permease"/>
</dbReference>
<dbReference type="Pfam" id="PF02653">
    <property type="entry name" value="BPD_transp_2"/>
    <property type="match status" value="1"/>
</dbReference>